<dbReference type="EMBL" id="CP060394">
    <property type="protein sequence ID" value="QNI31941.1"/>
    <property type="molecule type" value="Genomic_DNA"/>
</dbReference>
<dbReference type="Proteomes" id="UP000515312">
    <property type="component" value="Chromosome"/>
</dbReference>
<name>A0A7G8BHC1_9BACT</name>
<sequence length="79" mass="8758">MAKKSSVKARKKAVQKLDKAVKKAVKKGVPQDELEQTVNDAMERAVAKQQPVKRRAPRTSGRNRKASVSTATVRDEDLD</sequence>
<gene>
    <name evidence="2" type="ORF">H7849_23445</name>
</gene>
<feature type="region of interest" description="Disordered" evidence="1">
    <location>
        <begin position="45"/>
        <end position="79"/>
    </location>
</feature>
<proteinExistence type="predicted"/>
<dbReference type="KEGG" id="adin:H7849_23445"/>
<evidence type="ECO:0000313" key="2">
    <source>
        <dbReference type="EMBL" id="QNI31941.1"/>
    </source>
</evidence>
<reference evidence="2 3" key="1">
    <citation type="submission" date="2020-08" db="EMBL/GenBank/DDBJ databases">
        <title>Edaphobacter telluris sp. nov. and Acidobacterium dinghuensis sp. nov., two acidobacteria isolated from forest soil.</title>
        <authorList>
            <person name="Fu J."/>
            <person name="Qiu L."/>
        </authorList>
    </citation>
    <scope>NUCLEOTIDE SEQUENCE [LARGE SCALE GENOMIC DNA]</scope>
    <source>
        <strain evidence="2">4Y35</strain>
    </source>
</reference>
<dbReference type="RefSeq" id="WP_186742898.1">
    <property type="nucleotide sequence ID" value="NZ_CP060394.1"/>
</dbReference>
<evidence type="ECO:0000313" key="3">
    <source>
        <dbReference type="Proteomes" id="UP000515312"/>
    </source>
</evidence>
<accession>A0A7G8BHC1</accession>
<protein>
    <submittedName>
        <fullName evidence="2">Uncharacterized protein</fullName>
    </submittedName>
</protein>
<feature type="compositionally biased region" description="Basic residues" evidence="1">
    <location>
        <begin position="51"/>
        <end position="65"/>
    </location>
</feature>
<dbReference type="AlphaFoldDB" id="A0A7G8BHC1"/>
<evidence type="ECO:0000256" key="1">
    <source>
        <dbReference type="SAM" id="MobiDB-lite"/>
    </source>
</evidence>
<organism evidence="2 3">
    <name type="scientific">Alloacidobacterium dinghuense</name>
    <dbReference type="NCBI Taxonomy" id="2763107"/>
    <lineage>
        <taxon>Bacteria</taxon>
        <taxon>Pseudomonadati</taxon>
        <taxon>Acidobacteriota</taxon>
        <taxon>Terriglobia</taxon>
        <taxon>Terriglobales</taxon>
        <taxon>Acidobacteriaceae</taxon>
        <taxon>Alloacidobacterium</taxon>
    </lineage>
</organism>
<keyword evidence="3" id="KW-1185">Reference proteome</keyword>